<comment type="subcellular location">
    <subcellularLocation>
        <location evidence="7">Cell membrane</location>
        <topology evidence="7">Single-pass membrane protein</topology>
    </subcellularLocation>
</comment>
<dbReference type="NCBIfam" id="TIGR00247">
    <property type="entry name" value="endolytic transglycosylase MltG"/>
    <property type="match status" value="1"/>
</dbReference>
<protein>
    <recommendedName>
        <fullName evidence="7">Endolytic murein transglycosylase</fullName>
        <ecNumber evidence="7">4.2.2.29</ecNumber>
    </recommendedName>
    <alternativeName>
        <fullName evidence="7">Peptidoglycan lytic transglycosylase</fullName>
    </alternativeName>
    <alternativeName>
        <fullName evidence="7">Peptidoglycan polymerization terminase</fullName>
    </alternativeName>
</protein>
<evidence type="ECO:0000256" key="4">
    <source>
        <dbReference type="ARBA" id="ARBA00023136"/>
    </source>
</evidence>
<sequence>MPGDSPNPETLAASICRPGIRRPEIRMPRNGPPSTGDKESIVQLPMATEARNRIVFQYRNRHREVSPTWPGKDGWRHPAVLWANLIRVGFLALVVGVLVGTWIVADAHLTEQFLGIPQRTAGLIDPNAGQGALTPENIERQILAFSLRLRENELYLPAGTDPRPRPFTIIPGEPARFIAARLQEEGLIRDADLFNLYLRVTGLERRIEAGNFMLSETMTMPEIAEALQTALFEEVLVTIPEGFRAEEIAERLSENNVIEPDRFLAAVRQPRSLSLFNDYDFLQDLPPDASLEGYLFPDTYRFPVLASDPEVVLRSFLDNFEAKVGQAGLLVGGSSGLSGRDLITLASIVEREAVQADERPLIASVYVNRLNGTCTAEVGGNYLQADPTVQYARGTVGNWWWKPERIEEYAAVNSPYNTYLYPGLPPGPIASPGLSAIEATRNPAVTNYCFFLGTGDDGRHVFAQTLAEHQQNLQIYGYR</sequence>
<comment type="catalytic activity">
    <reaction evidence="7">
        <text>a peptidoglycan chain = a peptidoglycan chain with N-acetyl-1,6-anhydromuramyl-[peptide] at the reducing end + a peptidoglycan chain with N-acetylglucosamine at the non-reducing end.</text>
        <dbReference type="EC" id="4.2.2.29"/>
    </reaction>
</comment>
<feature type="transmembrane region" description="Helical" evidence="7">
    <location>
        <begin position="85"/>
        <end position="105"/>
    </location>
</feature>
<comment type="caution">
    <text evidence="8">The sequence shown here is derived from an EMBL/GenBank/DDBJ whole genome shotgun (WGS) entry which is preliminary data.</text>
</comment>
<dbReference type="GO" id="GO:0008932">
    <property type="term" value="F:lytic endotransglycosylase activity"/>
    <property type="evidence" value="ECO:0007669"/>
    <property type="project" value="UniProtKB-UniRule"/>
</dbReference>
<accession>A0A540VIK9</accession>
<evidence type="ECO:0000256" key="5">
    <source>
        <dbReference type="ARBA" id="ARBA00023239"/>
    </source>
</evidence>
<evidence type="ECO:0000256" key="3">
    <source>
        <dbReference type="ARBA" id="ARBA00022989"/>
    </source>
</evidence>
<reference evidence="8 9" key="1">
    <citation type="submission" date="2019-06" db="EMBL/GenBank/DDBJ databases">
        <title>Genome sequence of Litorilinea aerophila BAA-2444.</title>
        <authorList>
            <person name="Maclea K.S."/>
            <person name="Maurais E.G."/>
            <person name="Iannazzi L.C."/>
        </authorList>
    </citation>
    <scope>NUCLEOTIDE SEQUENCE [LARGE SCALE GENOMIC DNA]</scope>
    <source>
        <strain evidence="8 9">ATCC BAA-2444</strain>
    </source>
</reference>
<keyword evidence="2 7" id="KW-0812">Transmembrane</keyword>
<organism evidence="8 9">
    <name type="scientific">Litorilinea aerophila</name>
    <dbReference type="NCBI Taxonomy" id="1204385"/>
    <lineage>
        <taxon>Bacteria</taxon>
        <taxon>Bacillati</taxon>
        <taxon>Chloroflexota</taxon>
        <taxon>Caldilineae</taxon>
        <taxon>Caldilineales</taxon>
        <taxon>Caldilineaceae</taxon>
        <taxon>Litorilinea</taxon>
    </lineage>
</organism>
<dbReference type="PANTHER" id="PTHR30518:SF2">
    <property type="entry name" value="ENDOLYTIC MUREIN TRANSGLYCOSYLASE"/>
    <property type="match status" value="1"/>
</dbReference>
<dbReference type="HAMAP" id="MF_02065">
    <property type="entry name" value="MltG"/>
    <property type="match status" value="1"/>
</dbReference>
<feature type="site" description="Important for catalytic activity" evidence="7">
    <location>
        <position position="352"/>
    </location>
</feature>
<dbReference type="EC" id="4.2.2.29" evidence="7"/>
<evidence type="ECO:0000256" key="1">
    <source>
        <dbReference type="ARBA" id="ARBA00022475"/>
    </source>
</evidence>
<keyword evidence="3 7" id="KW-1133">Transmembrane helix</keyword>
<evidence type="ECO:0000256" key="7">
    <source>
        <dbReference type="HAMAP-Rule" id="MF_02065"/>
    </source>
</evidence>
<dbReference type="CDD" id="cd08010">
    <property type="entry name" value="MltG_like"/>
    <property type="match status" value="1"/>
</dbReference>
<dbReference type="Pfam" id="PF02618">
    <property type="entry name" value="YceG"/>
    <property type="match status" value="1"/>
</dbReference>
<evidence type="ECO:0000313" key="9">
    <source>
        <dbReference type="Proteomes" id="UP000317371"/>
    </source>
</evidence>
<dbReference type="GO" id="GO:0009252">
    <property type="term" value="P:peptidoglycan biosynthetic process"/>
    <property type="evidence" value="ECO:0007669"/>
    <property type="project" value="UniProtKB-UniRule"/>
</dbReference>
<keyword evidence="5 7" id="KW-0456">Lyase</keyword>
<evidence type="ECO:0000256" key="2">
    <source>
        <dbReference type="ARBA" id="ARBA00022692"/>
    </source>
</evidence>
<keyword evidence="1 7" id="KW-1003">Cell membrane</keyword>
<name>A0A540VIK9_9CHLR</name>
<comment type="function">
    <text evidence="7">Functions as a peptidoglycan terminase that cleaves nascent peptidoglycan strands endolytically to terminate their elongation.</text>
</comment>
<dbReference type="InterPro" id="IPR003770">
    <property type="entry name" value="MLTG-like"/>
</dbReference>
<dbReference type="GO" id="GO:0005886">
    <property type="term" value="C:plasma membrane"/>
    <property type="evidence" value="ECO:0007669"/>
    <property type="project" value="UniProtKB-SubCell"/>
</dbReference>
<evidence type="ECO:0000313" key="8">
    <source>
        <dbReference type="EMBL" id="TQE96604.1"/>
    </source>
</evidence>
<dbReference type="GO" id="GO:0071555">
    <property type="term" value="P:cell wall organization"/>
    <property type="evidence" value="ECO:0007669"/>
    <property type="project" value="UniProtKB-KW"/>
</dbReference>
<dbReference type="AlphaFoldDB" id="A0A540VIK9"/>
<gene>
    <name evidence="7 8" type="primary">mltG</name>
    <name evidence="8" type="ORF">FKZ61_06845</name>
</gene>
<dbReference type="OrthoDB" id="9814591at2"/>
<dbReference type="InParanoid" id="A0A540VIK9"/>
<dbReference type="FunCoup" id="A0A540VIK9">
    <property type="interactions" value="317"/>
</dbReference>
<dbReference type="PANTHER" id="PTHR30518">
    <property type="entry name" value="ENDOLYTIC MUREIN TRANSGLYCOSYLASE"/>
    <property type="match status" value="1"/>
</dbReference>
<comment type="similarity">
    <text evidence="7">Belongs to the transglycosylase MltG family.</text>
</comment>
<dbReference type="Proteomes" id="UP000317371">
    <property type="component" value="Unassembled WGS sequence"/>
</dbReference>
<dbReference type="EMBL" id="VIGC01000007">
    <property type="protein sequence ID" value="TQE96604.1"/>
    <property type="molecule type" value="Genomic_DNA"/>
</dbReference>
<dbReference type="Gene3D" id="3.30.1490.480">
    <property type="entry name" value="Endolytic murein transglycosylase"/>
    <property type="match status" value="1"/>
</dbReference>
<keyword evidence="6 7" id="KW-0961">Cell wall biogenesis/degradation</keyword>
<keyword evidence="4 7" id="KW-0472">Membrane</keyword>
<dbReference type="Gene3D" id="3.30.160.60">
    <property type="entry name" value="Classic Zinc Finger"/>
    <property type="match status" value="1"/>
</dbReference>
<proteinExistence type="inferred from homology"/>
<keyword evidence="9" id="KW-1185">Reference proteome</keyword>
<evidence type="ECO:0000256" key="6">
    <source>
        <dbReference type="ARBA" id="ARBA00023316"/>
    </source>
</evidence>